<name>A0A6J6SK84_9ZZZZ</name>
<dbReference type="EMBL" id="CAEZYU010000017">
    <property type="protein sequence ID" value="CAB4734609.1"/>
    <property type="molecule type" value="Genomic_DNA"/>
</dbReference>
<dbReference type="InterPro" id="IPR013702">
    <property type="entry name" value="FIST_domain_N"/>
</dbReference>
<organism evidence="3">
    <name type="scientific">freshwater metagenome</name>
    <dbReference type="NCBI Taxonomy" id="449393"/>
    <lineage>
        <taxon>unclassified sequences</taxon>
        <taxon>metagenomes</taxon>
        <taxon>ecological metagenomes</taxon>
    </lineage>
</organism>
<dbReference type="SMART" id="SM01204">
    <property type="entry name" value="FIST_C"/>
    <property type="match status" value="1"/>
</dbReference>
<dbReference type="SMART" id="SM00897">
    <property type="entry name" value="FIST"/>
    <property type="match status" value="1"/>
</dbReference>
<evidence type="ECO:0000313" key="3">
    <source>
        <dbReference type="EMBL" id="CAB4734609.1"/>
    </source>
</evidence>
<dbReference type="PANTHER" id="PTHR14939">
    <property type="entry name" value="F-BOX ONLY PROTEIN 22"/>
    <property type="match status" value="1"/>
</dbReference>
<evidence type="ECO:0000259" key="2">
    <source>
        <dbReference type="SMART" id="SM01204"/>
    </source>
</evidence>
<protein>
    <submittedName>
        <fullName evidence="3">Unannotated protein</fullName>
    </submittedName>
</protein>
<feature type="domain" description="FIST C-domain" evidence="2">
    <location>
        <begin position="238"/>
        <end position="374"/>
    </location>
</feature>
<dbReference type="Pfam" id="PF08495">
    <property type="entry name" value="FIST"/>
    <property type="match status" value="1"/>
</dbReference>
<gene>
    <name evidence="3" type="ORF">UFOPK2766_00565</name>
</gene>
<evidence type="ECO:0000259" key="1">
    <source>
        <dbReference type="SMART" id="SM00897"/>
    </source>
</evidence>
<proteinExistence type="predicted"/>
<dbReference type="PANTHER" id="PTHR14939:SF5">
    <property type="entry name" value="F-BOX ONLY PROTEIN 22"/>
    <property type="match status" value="1"/>
</dbReference>
<dbReference type="Pfam" id="PF10442">
    <property type="entry name" value="FIST_C"/>
    <property type="match status" value="1"/>
</dbReference>
<dbReference type="AlphaFoldDB" id="A0A6J6SK84"/>
<sequence length="401" mass="41973">MQARIVATLSQHPLATHAVGECAGELLESGGPNPDLLLLAVTPPHAGALEDVLHATRALLAPRVQLGVTSDRLLDGAREVNYSAALSMCAIWFSDSGQNQYSGGHTATTGPQVQPVRLSGAVNDIDEIGLQQLRGATGTLILLADPSLLETKLTLDKIAQLAPGLSIVGGSAGPSRNQGATRLCLHNSVYANGMVGALIPHEVETQASTSQGCRPFGAPLTATRAERNVIYELDGRHALEVTQELLATIALENRSAARDSLRIGVLGAQSANREQVSYFGVLGADKAAESIMIGVEIEQGATIQFALRDSTSASADLIDVLSELPATRAAFAFSAGSRAADFFGRPHHEALLISEALDPAALWGISCFDCFGAQRGAPRLHSQAVSLLVFPEAGDAQQRTI</sequence>
<dbReference type="InterPro" id="IPR019494">
    <property type="entry name" value="FIST_C"/>
</dbReference>
<reference evidence="3" key="1">
    <citation type="submission" date="2020-05" db="EMBL/GenBank/DDBJ databases">
        <authorList>
            <person name="Chiriac C."/>
            <person name="Salcher M."/>
            <person name="Ghai R."/>
            <person name="Kavagutti S V."/>
        </authorList>
    </citation>
    <scope>NUCLEOTIDE SEQUENCE</scope>
</reference>
<feature type="domain" description="FIST" evidence="1">
    <location>
        <begin position="33"/>
        <end position="237"/>
    </location>
</feature>
<accession>A0A6J6SK84</accession>